<accession>A0A221W819</accession>
<dbReference type="Pfam" id="PF19054">
    <property type="entry name" value="DUF5753"/>
    <property type="match status" value="1"/>
</dbReference>
<reference evidence="2 3" key="1">
    <citation type="submission" date="2017-07" db="EMBL/GenBank/DDBJ databases">
        <title>Complete genome sequence of Actinoalloteichus hoggarensis DSM 45943, type strain of Actinoalloteichus hoggarensis.</title>
        <authorList>
            <person name="Ruckert C."/>
            <person name="Nouioui I."/>
            <person name="Willmese J."/>
            <person name="van Wezel G."/>
            <person name="Klenk H.-P."/>
            <person name="Kalinowski J."/>
            <person name="Zotchev S.B."/>
        </authorList>
    </citation>
    <scope>NUCLEOTIDE SEQUENCE [LARGE SCALE GENOMIC DNA]</scope>
    <source>
        <strain evidence="2 3">DSM 45943</strain>
    </source>
</reference>
<dbReference type="EMBL" id="CP022521">
    <property type="protein sequence ID" value="ASO21843.1"/>
    <property type="molecule type" value="Genomic_DNA"/>
</dbReference>
<dbReference type="AlphaFoldDB" id="A0A221W819"/>
<name>A0A221W819_9PSEU</name>
<gene>
    <name evidence="2" type="ORF">AHOG_21135</name>
</gene>
<dbReference type="InterPro" id="IPR043917">
    <property type="entry name" value="DUF5753"/>
</dbReference>
<sequence>MVDTAAAPQWAATGAGLPHQLTALLRWERRATRVMEVQPLLIPGLLQTSEYAEEVMRVSGNAEESIEAMVAVRLGRQKLLDKGLKFEVIIDESVLMRPLGGAAAMADQCGHLSQEAGRKNVIVRVVPVTRSNIAINGPFSTFEFAEDDPIVHLEHLSSGLFVDDTSEVNVFFRAIDSLREVAMSPQDSVRLIATYQDQHRQTAVTER</sequence>
<dbReference type="Proteomes" id="UP000204221">
    <property type="component" value="Chromosome"/>
</dbReference>
<evidence type="ECO:0000259" key="1">
    <source>
        <dbReference type="Pfam" id="PF19054"/>
    </source>
</evidence>
<organism evidence="2 3">
    <name type="scientific">Actinoalloteichus hoggarensis</name>
    <dbReference type="NCBI Taxonomy" id="1470176"/>
    <lineage>
        <taxon>Bacteria</taxon>
        <taxon>Bacillati</taxon>
        <taxon>Actinomycetota</taxon>
        <taxon>Actinomycetes</taxon>
        <taxon>Pseudonocardiales</taxon>
        <taxon>Pseudonocardiaceae</taxon>
        <taxon>Actinoalloteichus</taxon>
    </lineage>
</organism>
<keyword evidence="3" id="KW-1185">Reference proteome</keyword>
<dbReference type="KEGG" id="ahg:AHOG_21135"/>
<feature type="domain" description="DUF5753" evidence="1">
    <location>
        <begin position="22"/>
        <end position="193"/>
    </location>
</feature>
<evidence type="ECO:0000313" key="3">
    <source>
        <dbReference type="Proteomes" id="UP000204221"/>
    </source>
</evidence>
<proteinExistence type="predicted"/>
<evidence type="ECO:0000313" key="2">
    <source>
        <dbReference type="EMBL" id="ASO21843.1"/>
    </source>
</evidence>
<protein>
    <recommendedName>
        <fullName evidence="1">DUF5753 domain-containing protein</fullName>
    </recommendedName>
</protein>